<dbReference type="AlphaFoldDB" id="A0A3N2CU02"/>
<dbReference type="EMBL" id="RKHO01000001">
    <property type="protein sequence ID" value="ROR90936.1"/>
    <property type="molecule type" value="Genomic_DNA"/>
</dbReference>
<feature type="compositionally biased region" description="Basic and acidic residues" evidence="1">
    <location>
        <begin position="82"/>
        <end position="93"/>
    </location>
</feature>
<name>A0A3N2CU02_9ACTN</name>
<feature type="compositionally biased region" description="Basic and acidic residues" evidence="1">
    <location>
        <begin position="16"/>
        <end position="44"/>
    </location>
</feature>
<organism evidence="3 4">
    <name type="scientific">Nocardioides aurantiacus</name>
    <dbReference type="NCBI Taxonomy" id="86796"/>
    <lineage>
        <taxon>Bacteria</taxon>
        <taxon>Bacillati</taxon>
        <taxon>Actinomycetota</taxon>
        <taxon>Actinomycetes</taxon>
        <taxon>Propionibacteriales</taxon>
        <taxon>Nocardioidaceae</taxon>
        <taxon>Nocardioides</taxon>
    </lineage>
</organism>
<reference evidence="3 4" key="1">
    <citation type="submission" date="2018-11" db="EMBL/GenBank/DDBJ databases">
        <title>Sequencing the genomes of 1000 actinobacteria strains.</title>
        <authorList>
            <person name="Klenk H.-P."/>
        </authorList>
    </citation>
    <scope>NUCLEOTIDE SEQUENCE [LARGE SCALE GENOMIC DNA]</scope>
    <source>
        <strain evidence="3 4">DSM 12652</strain>
    </source>
</reference>
<proteinExistence type="predicted"/>
<evidence type="ECO:0000313" key="4">
    <source>
        <dbReference type="Proteomes" id="UP000281738"/>
    </source>
</evidence>
<feature type="region of interest" description="Disordered" evidence="1">
    <location>
        <begin position="80"/>
        <end position="163"/>
    </location>
</feature>
<keyword evidence="4" id="KW-1185">Reference proteome</keyword>
<protein>
    <submittedName>
        <fullName evidence="3">CHAT domain-containing protein</fullName>
    </submittedName>
</protein>
<dbReference type="Proteomes" id="UP000281738">
    <property type="component" value="Unassembled WGS sequence"/>
</dbReference>
<dbReference type="OrthoDB" id="8253226at2"/>
<gene>
    <name evidence="3" type="ORF">EDD33_1792</name>
</gene>
<evidence type="ECO:0000313" key="3">
    <source>
        <dbReference type="EMBL" id="ROR90936.1"/>
    </source>
</evidence>
<feature type="domain" description="CHAT" evidence="2">
    <location>
        <begin position="185"/>
        <end position="349"/>
    </location>
</feature>
<evidence type="ECO:0000256" key="1">
    <source>
        <dbReference type="SAM" id="MobiDB-lite"/>
    </source>
</evidence>
<feature type="region of interest" description="Disordered" evidence="1">
    <location>
        <begin position="16"/>
        <end position="62"/>
    </location>
</feature>
<dbReference type="RefSeq" id="WP_123390198.1">
    <property type="nucleotide sequence ID" value="NZ_RKHO01000001.1"/>
</dbReference>
<dbReference type="InterPro" id="IPR024983">
    <property type="entry name" value="CHAT_dom"/>
</dbReference>
<accession>A0A3N2CU02</accession>
<dbReference type="Pfam" id="PF12770">
    <property type="entry name" value="CHAT"/>
    <property type="match status" value="1"/>
</dbReference>
<evidence type="ECO:0000259" key="2">
    <source>
        <dbReference type="Pfam" id="PF12770"/>
    </source>
</evidence>
<comment type="caution">
    <text evidence="3">The sequence shown here is derived from an EMBL/GenBank/DDBJ whole genome shotgun (WGS) entry which is preliminary data.</text>
</comment>
<sequence length="381" mass="41705">MTTSVQARQKIAEVVTKRSKVDQDLGAAEQKKATKEAEAADKASRAAKATSPANTRMYDRQADQARNAAIAEGKKIAALAKKRADLSKEEARHSKTLTEALKREAASDKRDADKAQRARQQEDRKREAQRKTDERARQQERIRAEQQRRAEQHATDTRISQTEERLTAQIDALRPPQQENLRILYATATPDGDLRVSQEIRRVKNAVVAALHRDLVDIEYAPDVTADDLLNYLTSFQPHVVHFSGHANEDVLVFDDGSLEGGQGRAIPIDLFMRAVTAPDHQPSLVVLNACESATNLEALLSGVPIAIGMAASVGDPDAITFATRFYRSIADGQTIESALAVARVDMEMNGLADHDLPTLVTAPGIDAATVRLVLPPTDQA</sequence>
<feature type="compositionally biased region" description="Basic and acidic residues" evidence="1">
    <location>
        <begin position="100"/>
        <end position="163"/>
    </location>
</feature>